<name>A0A4Q7KFS1_9PSEU</name>
<evidence type="ECO:0000256" key="1">
    <source>
        <dbReference type="SAM" id="MobiDB-lite"/>
    </source>
</evidence>
<reference evidence="2 3" key="1">
    <citation type="submission" date="2019-02" db="EMBL/GenBank/DDBJ databases">
        <title>Genomic Encyclopedia of Type Strains, Phase IV (KMG-IV): sequencing the most valuable type-strain genomes for metagenomic binning, comparative biology and taxonomic classification.</title>
        <authorList>
            <person name="Goeker M."/>
        </authorList>
    </citation>
    <scope>NUCLEOTIDE SEQUENCE [LARGE SCALE GENOMIC DNA]</scope>
    <source>
        <strain evidence="2 3">DSM 101727</strain>
    </source>
</reference>
<organism evidence="2 3">
    <name type="scientific">Herbihabitans rhizosphaerae</name>
    <dbReference type="NCBI Taxonomy" id="1872711"/>
    <lineage>
        <taxon>Bacteria</taxon>
        <taxon>Bacillati</taxon>
        <taxon>Actinomycetota</taxon>
        <taxon>Actinomycetes</taxon>
        <taxon>Pseudonocardiales</taxon>
        <taxon>Pseudonocardiaceae</taxon>
        <taxon>Herbihabitans</taxon>
    </lineage>
</organism>
<proteinExistence type="predicted"/>
<evidence type="ECO:0000313" key="3">
    <source>
        <dbReference type="Proteomes" id="UP000294257"/>
    </source>
</evidence>
<dbReference type="EMBL" id="SGWQ01000010">
    <property type="protein sequence ID" value="RZS33909.1"/>
    <property type="molecule type" value="Genomic_DNA"/>
</dbReference>
<feature type="region of interest" description="Disordered" evidence="1">
    <location>
        <begin position="465"/>
        <end position="519"/>
    </location>
</feature>
<dbReference type="Proteomes" id="UP000294257">
    <property type="component" value="Unassembled WGS sequence"/>
</dbReference>
<sequence>MRQRILARAEPVRRRPVVHQEPQHGVATTRVRTGTQHAVTAVVHRDQPGEAAQRRAHLPGADQRGGRVAQVLHQQHVRRSTITDRHRPAPVGLPERARVDVGRGRAELRVQQVFAQHRPLIEPDVARPVGVVAQHGQLSGGVVLVVGIAATGRRGFGWQRLALVQLVPAVGDARERGVLVQPVEDARPEPRAVHVADRSVIQSGGQRVELGRHLRRGAAEPVGVVPARHPLGEVGETIVEPDGEPLVRKDIEPGAARHAVQHHPVGALREQGRVRRAEVAAVGGAVEGDALLAEGGADPVDVPRGVLGRDVRQQIRGPRVRTLIGDGARGVGLPCHVRRRAGVRADHHPALVFAEVAGHRRAHADPARVEADQVVALEHLARAGELFELQRHRQRRATRAAGVEQQHAAPPRRVVGHPPRDFHVDGHTIRMVVVQRHSQGGAPQLLHRQTVDAHTIVPPQRFRAGARVRHHDSGHRHRHGDHGEQSNLRPFDHGDDSAAVTASTSNPGPIRPWYDDERA</sequence>
<feature type="region of interest" description="Disordered" evidence="1">
    <location>
        <begin position="397"/>
        <end position="419"/>
    </location>
</feature>
<evidence type="ECO:0000313" key="2">
    <source>
        <dbReference type="EMBL" id="RZS33909.1"/>
    </source>
</evidence>
<feature type="compositionally biased region" description="Basic residues" evidence="1">
    <location>
        <begin position="465"/>
        <end position="480"/>
    </location>
</feature>
<feature type="region of interest" description="Disordered" evidence="1">
    <location>
        <begin position="47"/>
        <end position="66"/>
    </location>
</feature>
<gene>
    <name evidence="2" type="ORF">EV193_11059</name>
</gene>
<accession>A0A4Q7KFS1</accession>
<protein>
    <submittedName>
        <fullName evidence="2">Uncharacterized protein</fullName>
    </submittedName>
</protein>
<keyword evidence="3" id="KW-1185">Reference proteome</keyword>
<comment type="caution">
    <text evidence="2">The sequence shown here is derived from an EMBL/GenBank/DDBJ whole genome shotgun (WGS) entry which is preliminary data.</text>
</comment>
<dbReference type="AlphaFoldDB" id="A0A4Q7KFS1"/>